<feature type="transmembrane region" description="Helical" evidence="2">
    <location>
        <begin position="124"/>
        <end position="147"/>
    </location>
</feature>
<keyword evidence="4" id="KW-0378">Hydrolase</keyword>
<organism evidence="4 5">
    <name type="scientific">Actinomycetospora succinea</name>
    <dbReference type="NCBI Taxonomy" id="663603"/>
    <lineage>
        <taxon>Bacteria</taxon>
        <taxon>Bacillati</taxon>
        <taxon>Actinomycetota</taxon>
        <taxon>Actinomycetes</taxon>
        <taxon>Pseudonocardiales</taxon>
        <taxon>Pseudonocardiaceae</taxon>
        <taxon>Actinomycetospora</taxon>
    </lineage>
</organism>
<keyword evidence="5" id="KW-1185">Reference proteome</keyword>
<dbReference type="OrthoDB" id="2680086at2"/>
<feature type="transmembrane region" description="Helical" evidence="2">
    <location>
        <begin position="243"/>
        <end position="262"/>
    </location>
</feature>
<feature type="transmembrane region" description="Helical" evidence="2">
    <location>
        <begin position="184"/>
        <end position="210"/>
    </location>
</feature>
<feature type="transmembrane region" description="Helical" evidence="2">
    <location>
        <begin position="153"/>
        <end position="172"/>
    </location>
</feature>
<evidence type="ECO:0000256" key="2">
    <source>
        <dbReference type="SAM" id="Phobius"/>
    </source>
</evidence>
<dbReference type="RefSeq" id="WP_133829900.1">
    <property type="nucleotide sequence ID" value="NZ_BAABHR010000059.1"/>
</dbReference>
<dbReference type="AlphaFoldDB" id="A0A4V3D797"/>
<feature type="transmembrane region" description="Helical" evidence="2">
    <location>
        <begin position="36"/>
        <end position="69"/>
    </location>
</feature>
<sequence length="320" mass="32755">MTAVHPSTPPTPAPEADAPPPVTYDHLARTPGRRWWVGPAALLSIVVAGLLFVLVVGMTTGLAAAIAGVPLDVDGLPADPAWSAGFGLLIIAATLPAVLLVVRFVERRRPGTLSSVTGRLRGRWLAVCLVPALAVSAVTGLVGELVAPTQGAFVGWSSFVGVAVVALAVTPLQVAAEEYLFRGWIVQTFGAVVRSPWPGVAVSAVLFALVHEGATASVWGFADLVVFAVVLSVLTLRTGGLEAALALHLVHNTVAWVAAAASGGTDAIADYTDVGAGVFAVSMLGTVLYATSVLILSRRRGVETSRPMAVTGAAEPRAVA</sequence>
<feature type="transmembrane region" description="Helical" evidence="2">
    <location>
        <begin position="216"/>
        <end position="236"/>
    </location>
</feature>
<evidence type="ECO:0000256" key="1">
    <source>
        <dbReference type="SAM" id="MobiDB-lite"/>
    </source>
</evidence>
<dbReference type="EMBL" id="SNYO01000014">
    <property type="protein sequence ID" value="TDQ46977.1"/>
    <property type="molecule type" value="Genomic_DNA"/>
</dbReference>
<dbReference type="Pfam" id="PF02517">
    <property type="entry name" value="Rce1-like"/>
    <property type="match status" value="1"/>
</dbReference>
<dbReference type="GO" id="GO:0006508">
    <property type="term" value="P:proteolysis"/>
    <property type="evidence" value="ECO:0007669"/>
    <property type="project" value="UniProtKB-KW"/>
</dbReference>
<dbReference type="GO" id="GO:0080120">
    <property type="term" value="P:CAAX-box protein maturation"/>
    <property type="evidence" value="ECO:0007669"/>
    <property type="project" value="UniProtKB-ARBA"/>
</dbReference>
<keyword evidence="2" id="KW-1133">Transmembrane helix</keyword>
<reference evidence="4 5" key="1">
    <citation type="submission" date="2019-03" db="EMBL/GenBank/DDBJ databases">
        <title>Genomic Encyclopedia of Type Strains, Phase IV (KMG-IV): sequencing the most valuable type-strain genomes for metagenomic binning, comparative biology and taxonomic classification.</title>
        <authorList>
            <person name="Goeker M."/>
        </authorList>
    </citation>
    <scope>NUCLEOTIDE SEQUENCE [LARGE SCALE GENOMIC DNA]</scope>
    <source>
        <strain evidence="4 5">DSM 45775</strain>
    </source>
</reference>
<keyword evidence="4" id="KW-0645">Protease</keyword>
<feature type="region of interest" description="Disordered" evidence="1">
    <location>
        <begin position="1"/>
        <end position="24"/>
    </location>
</feature>
<proteinExistence type="predicted"/>
<dbReference type="Proteomes" id="UP000295705">
    <property type="component" value="Unassembled WGS sequence"/>
</dbReference>
<protein>
    <submittedName>
        <fullName evidence="4">Membrane protease YdiL (CAAX protease family)</fullName>
    </submittedName>
</protein>
<accession>A0A4V3D797</accession>
<keyword evidence="2" id="KW-0812">Transmembrane</keyword>
<name>A0A4V3D797_9PSEU</name>
<evidence type="ECO:0000259" key="3">
    <source>
        <dbReference type="Pfam" id="PF02517"/>
    </source>
</evidence>
<gene>
    <name evidence="4" type="ORF">EV188_11465</name>
</gene>
<feature type="transmembrane region" description="Helical" evidence="2">
    <location>
        <begin position="81"/>
        <end position="104"/>
    </location>
</feature>
<comment type="caution">
    <text evidence="4">The sequence shown here is derived from an EMBL/GenBank/DDBJ whole genome shotgun (WGS) entry which is preliminary data.</text>
</comment>
<evidence type="ECO:0000313" key="4">
    <source>
        <dbReference type="EMBL" id="TDQ46977.1"/>
    </source>
</evidence>
<dbReference type="GO" id="GO:0004175">
    <property type="term" value="F:endopeptidase activity"/>
    <property type="evidence" value="ECO:0007669"/>
    <property type="project" value="UniProtKB-ARBA"/>
</dbReference>
<feature type="domain" description="CAAX prenyl protease 2/Lysostaphin resistance protein A-like" evidence="3">
    <location>
        <begin position="163"/>
        <end position="254"/>
    </location>
</feature>
<feature type="compositionally biased region" description="Pro residues" evidence="1">
    <location>
        <begin position="7"/>
        <end position="22"/>
    </location>
</feature>
<evidence type="ECO:0000313" key="5">
    <source>
        <dbReference type="Proteomes" id="UP000295705"/>
    </source>
</evidence>
<feature type="transmembrane region" description="Helical" evidence="2">
    <location>
        <begin position="274"/>
        <end position="296"/>
    </location>
</feature>
<keyword evidence="2" id="KW-0472">Membrane</keyword>
<dbReference type="InterPro" id="IPR003675">
    <property type="entry name" value="Rce1/LyrA-like_dom"/>
</dbReference>